<sequence>MTVSRRDLMLGAAASACLLSSGGGMLRAANAQSGWAPTRDVELVIPFAAGGGSDLLARVVGKIIVEEKLIPQSLVLNNRPGGGGAVGIGYVAASRRKDPNTIILINGTTQITPILNPAARTLSEVQPIMNFMLDDFLLFVNGDSKYKTAQELIADIKAKPTKTFNFSTGGTTDIMAITVFSRALGKDINPVNFNSGGESLTALLGGHVDGTIGNPLEFMGQLASGKVRALGVFRDTRFAAMPDVPTLKEVGLDVPNFQMWRGIAVPKDVDPAAQLYWQGVMEKVAASPTMKKYIADNVATEAPIVGADFVAFLAAQEKLYRGLLAKPA</sequence>
<comment type="similarity">
    <text evidence="1">Belongs to the UPF0065 (bug) family.</text>
</comment>
<evidence type="ECO:0000313" key="3">
    <source>
        <dbReference type="Proteomes" id="UP000198889"/>
    </source>
</evidence>
<accession>A0A1G4SGI4</accession>
<dbReference type="SUPFAM" id="SSF53850">
    <property type="entry name" value="Periplasmic binding protein-like II"/>
    <property type="match status" value="1"/>
</dbReference>
<reference evidence="3" key="1">
    <citation type="submission" date="2016-10" db="EMBL/GenBank/DDBJ databases">
        <authorList>
            <person name="Varghese N."/>
            <person name="Submissions S."/>
        </authorList>
    </citation>
    <scope>NUCLEOTIDE SEQUENCE [LARGE SCALE GENOMIC DNA]</scope>
    <source>
        <strain evidence="3">CGMCC 1.1761</strain>
    </source>
</reference>
<dbReference type="AlphaFoldDB" id="A0A1G4SGI4"/>
<organism evidence="2 3">
    <name type="scientific">Ancylobacter rudongensis</name>
    <dbReference type="NCBI Taxonomy" id="177413"/>
    <lineage>
        <taxon>Bacteria</taxon>
        <taxon>Pseudomonadati</taxon>
        <taxon>Pseudomonadota</taxon>
        <taxon>Alphaproteobacteria</taxon>
        <taxon>Hyphomicrobiales</taxon>
        <taxon>Xanthobacteraceae</taxon>
        <taxon>Ancylobacter</taxon>
    </lineage>
</organism>
<evidence type="ECO:0000313" key="2">
    <source>
        <dbReference type="EMBL" id="SCW68273.1"/>
    </source>
</evidence>
<dbReference type="Gene3D" id="3.40.190.150">
    <property type="entry name" value="Bordetella uptake gene, domain 1"/>
    <property type="match status" value="1"/>
</dbReference>
<dbReference type="Proteomes" id="UP000198889">
    <property type="component" value="Unassembled WGS sequence"/>
</dbReference>
<dbReference type="InterPro" id="IPR006311">
    <property type="entry name" value="TAT_signal"/>
</dbReference>
<dbReference type="InterPro" id="IPR042100">
    <property type="entry name" value="Bug_dom1"/>
</dbReference>
<gene>
    <name evidence="2" type="ORF">SAMN05660859_2198</name>
</gene>
<dbReference type="Gene3D" id="3.40.190.10">
    <property type="entry name" value="Periplasmic binding protein-like II"/>
    <property type="match status" value="1"/>
</dbReference>
<keyword evidence="3" id="KW-1185">Reference proteome</keyword>
<dbReference type="InterPro" id="IPR005064">
    <property type="entry name" value="BUG"/>
</dbReference>
<proteinExistence type="inferred from homology"/>
<dbReference type="PIRSF" id="PIRSF017082">
    <property type="entry name" value="YflP"/>
    <property type="match status" value="1"/>
</dbReference>
<dbReference type="EMBL" id="FMTP01000003">
    <property type="protein sequence ID" value="SCW68273.1"/>
    <property type="molecule type" value="Genomic_DNA"/>
</dbReference>
<dbReference type="PANTHER" id="PTHR42928:SF1">
    <property type="entry name" value="BLR4371 PROTEIN"/>
    <property type="match status" value="1"/>
</dbReference>
<protein>
    <submittedName>
        <fullName evidence="2">Putative tricarboxylic transport membrane protein</fullName>
    </submittedName>
</protein>
<name>A0A1G4SGI4_9HYPH</name>
<dbReference type="PANTHER" id="PTHR42928">
    <property type="entry name" value="TRICARBOXYLATE-BINDING PROTEIN"/>
    <property type="match status" value="1"/>
</dbReference>
<evidence type="ECO:0000256" key="1">
    <source>
        <dbReference type="ARBA" id="ARBA00006987"/>
    </source>
</evidence>
<dbReference type="Pfam" id="PF03401">
    <property type="entry name" value="TctC"/>
    <property type="match status" value="1"/>
</dbReference>
<dbReference type="STRING" id="177413.SAMN05660859_2198"/>
<dbReference type="CDD" id="cd07012">
    <property type="entry name" value="PBP2_Bug_TTT"/>
    <property type="match status" value="1"/>
</dbReference>
<dbReference type="PROSITE" id="PS51318">
    <property type="entry name" value="TAT"/>
    <property type="match status" value="1"/>
</dbReference>